<reference evidence="2" key="1">
    <citation type="journal article" date="2021" name="Proc. Natl. Acad. Sci. U.S.A.">
        <title>A Catalog of Tens of Thousands of Viruses from Human Metagenomes Reveals Hidden Associations with Chronic Diseases.</title>
        <authorList>
            <person name="Tisza M.J."/>
            <person name="Buck C.B."/>
        </authorList>
    </citation>
    <scope>NUCLEOTIDE SEQUENCE</scope>
    <source>
        <strain evidence="2">CtOCb13</strain>
    </source>
</reference>
<accession>A0A8S5Q2A4</accession>
<proteinExistence type="predicted"/>
<keyword evidence="1" id="KW-0472">Membrane</keyword>
<keyword evidence="1" id="KW-0812">Transmembrane</keyword>
<protein>
    <submittedName>
        <fullName evidence="2">Uncharacterized protein</fullName>
    </submittedName>
</protein>
<organism evidence="2">
    <name type="scientific">Siphoviridae sp. ctOCb13</name>
    <dbReference type="NCBI Taxonomy" id="2825477"/>
    <lineage>
        <taxon>Viruses</taxon>
        <taxon>Duplodnaviria</taxon>
        <taxon>Heunggongvirae</taxon>
        <taxon>Uroviricota</taxon>
        <taxon>Caudoviricetes</taxon>
    </lineage>
</organism>
<keyword evidence="1" id="KW-1133">Transmembrane helix</keyword>
<feature type="transmembrane region" description="Helical" evidence="1">
    <location>
        <begin position="44"/>
        <end position="60"/>
    </location>
</feature>
<dbReference type="EMBL" id="BK015555">
    <property type="protein sequence ID" value="DAE12668.1"/>
    <property type="molecule type" value="Genomic_DNA"/>
</dbReference>
<evidence type="ECO:0000313" key="2">
    <source>
        <dbReference type="EMBL" id="DAE12668.1"/>
    </source>
</evidence>
<name>A0A8S5Q2A4_9CAUD</name>
<sequence length="61" mass="7396">MFNLLGMEATLLRSSKQALRARVRAPFRARFFFDFRRRRTSEKGGILSSFFLLFIFFFLFY</sequence>
<evidence type="ECO:0000256" key="1">
    <source>
        <dbReference type="SAM" id="Phobius"/>
    </source>
</evidence>